<evidence type="ECO:0000256" key="1">
    <source>
        <dbReference type="SAM" id="Phobius"/>
    </source>
</evidence>
<name>A0A1S4VKC1_9MYCO</name>
<dbReference type="EMBL" id="MVII01000013">
    <property type="protein sequence ID" value="ORB57990.1"/>
    <property type="molecule type" value="Genomic_DNA"/>
</dbReference>
<gene>
    <name evidence="2" type="ORF">BST43_11610</name>
</gene>
<feature type="transmembrane region" description="Helical" evidence="1">
    <location>
        <begin position="162"/>
        <end position="191"/>
    </location>
</feature>
<dbReference type="AlphaFoldDB" id="A0A1S4VKC1"/>
<organism evidence="2 3">
    <name type="scientific">Mycobacteroides saopaulense</name>
    <dbReference type="NCBI Taxonomy" id="1578165"/>
    <lineage>
        <taxon>Bacteria</taxon>
        <taxon>Bacillati</taxon>
        <taxon>Actinomycetota</taxon>
        <taxon>Actinomycetes</taxon>
        <taxon>Mycobacteriales</taxon>
        <taxon>Mycobacteriaceae</taxon>
        <taxon>Mycobacteroides</taxon>
    </lineage>
</organism>
<sequence length="233" mass="24782">MAAAIILLSWLGFALLPQHGASHTEAPAAEHMQGMHHPGMAPMATPVVHQPVLWIAIVSWIVMTVAMMGPATLPAIEYVGRQGRGGAVAVYAVVWLAIWSVVGVVISFVQPRLSHLDKWWLFAGLLLAAALWQFSSAKRLALRDCHCPTQFPMPVLKGALRFGAFSGAACVGSCWAMMLAMALAPAAHLVWMVPLTVAVTYERFAQRPAVAVRLVGAFLALAAAGVGVFAALQ</sequence>
<evidence type="ECO:0000313" key="2">
    <source>
        <dbReference type="EMBL" id="ORB57990.1"/>
    </source>
</evidence>
<dbReference type="STRING" id="1578165.BKG68_09055"/>
<dbReference type="InterPro" id="IPR018688">
    <property type="entry name" value="PpoB2-like"/>
</dbReference>
<keyword evidence="1" id="KW-0472">Membrane</keyword>
<comment type="caution">
    <text evidence="2">The sequence shown here is derived from an EMBL/GenBank/DDBJ whole genome shotgun (WGS) entry which is preliminary data.</text>
</comment>
<feature type="transmembrane region" description="Helical" evidence="1">
    <location>
        <begin position="120"/>
        <end position="141"/>
    </location>
</feature>
<feature type="transmembrane region" description="Helical" evidence="1">
    <location>
        <begin position="52"/>
        <end position="76"/>
    </location>
</feature>
<feature type="transmembrane region" description="Helical" evidence="1">
    <location>
        <begin position="88"/>
        <end position="108"/>
    </location>
</feature>
<dbReference type="Pfam" id="PF09948">
    <property type="entry name" value="PpoB2"/>
    <property type="match status" value="1"/>
</dbReference>
<evidence type="ECO:0000313" key="3">
    <source>
        <dbReference type="Proteomes" id="UP000192434"/>
    </source>
</evidence>
<proteinExistence type="predicted"/>
<keyword evidence="1" id="KW-1133">Transmembrane helix</keyword>
<evidence type="ECO:0008006" key="4">
    <source>
        <dbReference type="Google" id="ProtNLM"/>
    </source>
</evidence>
<dbReference type="KEGG" id="msao:MYCSP_14085"/>
<reference evidence="2 3" key="1">
    <citation type="submission" date="2016-12" db="EMBL/GenBank/DDBJ databases">
        <title>The new phylogeny of genus Mycobacterium.</title>
        <authorList>
            <person name="Tortoli E."/>
            <person name="Trovato A."/>
            <person name="Cirillo D.M."/>
        </authorList>
    </citation>
    <scope>NUCLEOTIDE SEQUENCE [LARGE SCALE GENOMIC DNA]</scope>
    <source>
        <strain evidence="2 3">CCUG 66554</strain>
    </source>
</reference>
<accession>A0A1S4VKC1</accession>
<keyword evidence="1" id="KW-0812">Transmembrane</keyword>
<dbReference type="Proteomes" id="UP000192434">
    <property type="component" value="Unassembled WGS sequence"/>
</dbReference>
<protein>
    <recommendedName>
        <fullName evidence="4">DUF2182 domain-containing protein</fullName>
    </recommendedName>
</protein>
<feature type="transmembrane region" description="Helical" evidence="1">
    <location>
        <begin position="211"/>
        <end position="232"/>
    </location>
</feature>